<evidence type="ECO:0000256" key="6">
    <source>
        <dbReference type="ARBA" id="ARBA00022842"/>
    </source>
</evidence>
<evidence type="ECO:0000313" key="9">
    <source>
        <dbReference type="RefSeq" id="XP_026679936.1"/>
    </source>
</evidence>
<dbReference type="Gene3D" id="3.90.79.10">
    <property type="entry name" value="Nucleoside Triphosphate Pyrophosphohydrolase"/>
    <property type="match status" value="1"/>
</dbReference>
<gene>
    <name evidence="9" type="primary">LOC103509955</name>
</gene>
<evidence type="ECO:0000256" key="2">
    <source>
        <dbReference type="ARBA" id="ARBA00001946"/>
    </source>
</evidence>
<dbReference type="PANTHER" id="PTHR12318:SF0">
    <property type="entry name" value="ACYL-COENZYME A DIPHOSPHATASE NUDT19"/>
    <property type="match status" value="1"/>
</dbReference>
<name>A0A3Q0IUI8_DIACI</name>
<dbReference type="InterPro" id="IPR039121">
    <property type="entry name" value="NUDT19"/>
</dbReference>
<protein>
    <submittedName>
        <fullName evidence="9">Nucleoside diphosphate-linked moiety X motif 19-like</fullName>
    </submittedName>
</protein>
<dbReference type="GO" id="GO:0016818">
    <property type="term" value="F:hydrolase activity, acting on acid anhydrides, in phosphorus-containing anhydrides"/>
    <property type="evidence" value="ECO:0007669"/>
    <property type="project" value="InterPro"/>
</dbReference>
<keyword evidence="6" id="KW-0460">Magnesium</keyword>
<dbReference type="RefSeq" id="XP_026679936.1">
    <property type="nucleotide sequence ID" value="XM_026824135.1"/>
</dbReference>
<evidence type="ECO:0000256" key="4">
    <source>
        <dbReference type="ARBA" id="ARBA00022723"/>
    </source>
</evidence>
<comment type="cofactor">
    <cofactor evidence="2">
        <name>Mg(2+)</name>
        <dbReference type="ChEBI" id="CHEBI:18420"/>
    </cofactor>
</comment>
<dbReference type="GeneID" id="103509955"/>
<comment type="similarity">
    <text evidence="3">Belongs to the Nudix hydrolase family.</text>
</comment>
<dbReference type="PaxDb" id="121845-A0A3Q0IUI8"/>
<dbReference type="STRING" id="121845.A0A3Q0IUI8"/>
<dbReference type="PANTHER" id="PTHR12318">
    <property type="entry name" value="TESTOSTERONE-REGULATED PROTEIN RP2"/>
    <property type="match status" value="1"/>
</dbReference>
<evidence type="ECO:0000256" key="3">
    <source>
        <dbReference type="ARBA" id="ARBA00005582"/>
    </source>
</evidence>
<keyword evidence="7" id="KW-0464">Manganese</keyword>
<evidence type="ECO:0000256" key="1">
    <source>
        <dbReference type="ARBA" id="ARBA00001936"/>
    </source>
</evidence>
<proteinExistence type="inferred from homology"/>
<accession>A0A3Q0IUI8</accession>
<evidence type="ECO:0000256" key="7">
    <source>
        <dbReference type="ARBA" id="ARBA00023211"/>
    </source>
</evidence>
<evidence type="ECO:0000256" key="5">
    <source>
        <dbReference type="ARBA" id="ARBA00022801"/>
    </source>
</evidence>
<dbReference type="GO" id="GO:0046872">
    <property type="term" value="F:metal ion binding"/>
    <property type="evidence" value="ECO:0007669"/>
    <property type="project" value="UniProtKB-KW"/>
</dbReference>
<evidence type="ECO:0000313" key="8">
    <source>
        <dbReference type="Proteomes" id="UP000079169"/>
    </source>
</evidence>
<dbReference type="AlphaFoldDB" id="A0A3Q0IUI8"/>
<dbReference type="KEGG" id="dci:103509955"/>
<keyword evidence="4" id="KW-0479">Metal-binding</keyword>
<organism evidence="8 9">
    <name type="scientific">Diaphorina citri</name>
    <name type="common">Asian citrus psyllid</name>
    <dbReference type="NCBI Taxonomy" id="121845"/>
    <lineage>
        <taxon>Eukaryota</taxon>
        <taxon>Metazoa</taxon>
        <taxon>Ecdysozoa</taxon>
        <taxon>Arthropoda</taxon>
        <taxon>Hexapoda</taxon>
        <taxon>Insecta</taxon>
        <taxon>Pterygota</taxon>
        <taxon>Neoptera</taxon>
        <taxon>Paraneoptera</taxon>
        <taxon>Hemiptera</taxon>
        <taxon>Sternorrhyncha</taxon>
        <taxon>Psylloidea</taxon>
        <taxon>Psyllidae</taxon>
        <taxon>Diaphorininae</taxon>
        <taxon>Diaphorina</taxon>
    </lineage>
</organism>
<sequence>MVFRRFFRSKRKNQRKVSVDRDSVDSGKLSRVASVSSLSRCCSTSSLSDEQDGSSSDYAEYHRRTYAAMEITRSQSQNYMKSYFQFEELTAWRKRVYNNPMEFVNLCLLLDCHPDLNNVKIWSNWLTPGNQYLSTRYDSKFFLPTRYDSKFFLVMFNDTDLPKCDIDYCEMKSLQWCTPEQLIKDSMEGKLWLPPPQFYECSRLLNFRTLAELDSFLSSRNSKQCEQWLPVRVKAKDGEIGLLPGDWMYPPNGVNITSTDYYKDHSDLTMSELQHYGHQHEDTSKLPIHRMQYRGPFAFELVVQNIQSSSSHSVAFSRGRHMYNLPSSEHTSKL</sequence>
<keyword evidence="5" id="KW-0378">Hydrolase</keyword>
<reference evidence="9" key="1">
    <citation type="submission" date="2025-08" db="UniProtKB">
        <authorList>
            <consortium name="RefSeq"/>
        </authorList>
    </citation>
    <scope>IDENTIFICATION</scope>
</reference>
<dbReference type="Proteomes" id="UP000079169">
    <property type="component" value="Unplaced"/>
</dbReference>
<keyword evidence="8" id="KW-1185">Reference proteome</keyword>
<comment type="cofactor">
    <cofactor evidence="1">
        <name>Mn(2+)</name>
        <dbReference type="ChEBI" id="CHEBI:29035"/>
    </cofactor>
</comment>
<dbReference type="GO" id="GO:0005739">
    <property type="term" value="C:mitochondrion"/>
    <property type="evidence" value="ECO:0007669"/>
    <property type="project" value="TreeGrafter"/>
</dbReference>